<keyword evidence="2" id="KW-0812">Transmembrane</keyword>
<dbReference type="SMART" id="SM00458">
    <property type="entry name" value="RICIN"/>
    <property type="match status" value="1"/>
</dbReference>
<proteinExistence type="predicted"/>
<sequence length="818" mass="89039">MSERSPHLWNIVCHRSIVNGKGRLRNCAGANRSDDGGSADSSAGLSGSVASASGAPEGGPRRRASPGEGGTRGAWADEEAESEEHPAGAFIVGHRFVARFPPVAGPSAVGGGGYAQNPIRMIGRFLFGPSWESFALGARVAFGALLVVLILTLCVWVIRVVQRAFAPPRGFLARRRQRCCGPDRDRAIAAKAADQLNEEPQQMRLRGLGLGKESPTNFYRDLKTALRAGSAWHAVFAVDGQIARAARRWSDARTSARGLIVDYDMARGATSGRPRKDLEKATTKRPHLCQKAGTCQQCEPLKGAPAPSLRCRPPVVPAVPPAGGAPPACPGPGTRHRLQRTGAPRGGAAAEAPGAQRLRASGIAALWQAGHRHLEDLSCGPYDVERDWDFTNTDVLQTVSDITTAEDCQDECRNFQECTSWSWGKMKGVTGLSDTCFLKRVRPGAVAQKFRRFGVTSGIMAGVPCEEALPDIDRKTKILGVIKVREGICLAAESPADPGSKVQMWSCVVDSTSQVWMYDETVGQIKNQAGLCLGGSHWSQDFAHVGMYKCDAGNWSQQWTFDSVAGILKIWRGNCLESGEPGVDGGSLFMHACNVNNSNQQWNIGDPTEIITDDTVSSVQHYLPGTIFCFALMLPHSYEQELLEDQESRGTGMFDCDDWMIYSNKAVPIGPKKASVIDSDLKCKMGGEFGTALNLDIFIVLWTKLVEDAVYLEHNWTVKVDPDAVFFPLRLRVILTTHTEVEGGTYINNCKYGLHGPLEVFSRNAVTAWSTGWRDCKTTFEAKCGGDCYWGEDLFIDQCLDKVLGVKRDNDFRLLLED</sequence>
<dbReference type="SUPFAM" id="SSF50370">
    <property type="entry name" value="Ricin B-like lectins"/>
    <property type="match status" value="1"/>
</dbReference>
<accession>A0ABN9TPK6</accession>
<dbReference type="CDD" id="cd00161">
    <property type="entry name" value="beta-trefoil_Ricin-like"/>
    <property type="match status" value="1"/>
</dbReference>
<keyword evidence="5" id="KW-1185">Reference proteome</keyword>
<dbReference type="InterPro" id="IPR035992">
    <property type="entry name" value="Ricin_B-like_lectins"/>
</dbReference>
<dbReference type="Gene3D" id="2.80.10.50">
    <property type="match status" value="1"/>
</dbReference>
<evidence type="ECO:0000256" key="2">
    <source>
        <dbReference type="SAM" id="Phobius"/>
    </source>
</evidence>
<dbReference type="EMBL" id="CAUYUJ010014935">
    <property type="protein sequence ID" value="CAK0847846.1"/>
    <property type="molecule type" value="Genomic_DNA"/>
</dbReference>
<keyword evidence="2" id="KW-0472">Membrane</keyword>
<protein>
    <recommendedName>
        <fullName evidence="3">Ricin B lectin domain-containing protein</fullName>
    </recommendedName>
</protein>
<evidence type="ECO:0000259" key="3">
    <source>
        <dbReference type="SMART" id="SM00458"/>
    </source>
</evidence>
<feature type="compositionally biased region" description="Low complexity" evidence="1">
    <location>
        <begin position="340"/>
        <end position="350"/>
    </location>
</feature>
<evidence type="ECO:0000313" key="4">
    <source>
        <dbReference type="EMBL" id="CAK0847846.1"/>
    </source>
</evidence>
<dbReference type="PROSITE" id="PS50231">
    <property type="entry name" value="RICIN_B_LECTIN"/>
    <property type="match status" value="1"/>
</dbReference>
<evidence type="ECO:0000256" key="1">
    <source>
        <dbReference type="SAM" id="MobiDB-lite"/>
    </source>
</evidence>
<dbReference type="Pfam" id="PF00652">
    <property type="entry name" value="Ricin_B_lectin"/>
    <property type="match status" value="1"/>
</dbReference>
<name>A0ABN9TPK6_9DINO</name>
<comment type="caution">
    <text evidence="4">The sequence shown here is derived from an EMBL/GenBank/DDBJ whole genome shotgun (WGS) entry which is preliminary data.</text>
</comment>
<feature type="region of interest" description="Disordered" evidence="1">
    <location>
        <begin position="322"/>
        <end position="350"/>
    </location>
</feature>
<feature type="non-terminal residue" evidence="4">
    <location>
        <position position="818"/>
    </location>
</feature>
<keyword evidence="2" id="KW-1133">Transmembrane helix</keyword>
<feature type="transmembrane region" description="Helical" evidence="2">
    <location>
        <begin position="134"/>
        <end position="158"/>
    </location>
</feature>
<reference evidence="4" key="1">
    <citation type="submission" date="2023-10" db="EMBL/GenBank/DDBJ databases">
        <authorList>
            <person name="Chen Y."/>
            <person name="Shah S."/>
            <person name="Dougan E. K."/>
            <person name="Thang M."/>
            <person name="Chan C."/>
        </authorList>
    </citation>
    <scope>NUCLEOTIDE SEQUENCE [LARGE SCALE GENOMIC DNA]</scope>
</reference>
<dbReference type="Gene3D" id="3.50.4.10">
    <property type="entry name" value="Hepatocyte Growth Factor"/>
    <property type="match status" value="1"/>
</dbReference>
<organism evidence="4 5">
    <name type="scientific">Prorocentrum cordatum</name>
    <dbReference type="NCBI Taxonomy" id="2364126"/>
    <lineage>
        <taxon>Eukaryota</taxon>
        <taxon>Sar</taxon>
        <taxon>Alveolata</taxon>
        <taxon>Dinophyceae</taxon>
        <taxon>Prorocentrales</taxon>
        <taxon>Prorocentraceae</taxon>
        <taxon>Prorocentrum</taxon>
    </lineage>
</organism>
<dbReference type="Proteomes" id="UP001189429">
    <property type="component" value="Unassembled WGS sequence"/>
</dbReference>
<gene>
    <name evidence="4" type="ORF">PCOR1329_LOCUS40942</name>
</gene>
<feature type="domain" description="Ricin B lectin" evidence="3">
    <location>
        <begin position="476"/>
        <end position="605"/>
    </location>
</feature>
<feature type="region of interest" description="Disordered" evidence="1">
    <location>
        <begin position="29"/>
        <end position="80"/>
    </location>
</feature>
<dbReference type="InterPro" id="IPR000772">
    <property type="entry name" value="Ricin_B_lectin"/>
</dbReference>
<evidence type="ECO:0000313" key="5">
    <source>
        <dbReference type="Proteomes" id="UP001189429"/>
    </source>
</evidence>
<feature type="compositionally biased region" description="Low complexity" evidence="1">
    <location>
        <begin position="29"/>
        <end position="55"/>
    </location>
</feature>